<dbReference type="Pfam" id="PF01812">
    <property type="entry name" value="5-FTHF_cyc-lig"/>
    <property type="match status" value="1"/>
</dbReference>
<dbReference type="NCBIfam" id="TIGR02727">
    <property type="entry name" value="MTHFS_bact"/>
    <property type="match status" value="1"/>
</dbReference>
<dbReference type="Proteomes" id="UP000027059">
    <property type="component" value="Chromosome"/>
</dbReference>
<dbReference type="InterPro" id="IPR037171">
    <property type="entry name" value="NagB/RpiA_transferase-like"/>
</dbReference>
<dbReference type="Gene3D" id="3.40.50.10420">
    <property type="entry name" value="NagB/RpiA/CoA transferase-like"/>
    <property type="match status" value="1"/>
</dbReference>
<reference evidence="7 8" key="2">
    <citation type="journal article" date="2015" name="Biomed. Res. Int.">
        <title>Effects of Arsenite Resistance on the Growth and Functional Gene Expression of Leptospirillum ferriphilum and Acidithiobacillus thiooxidans in Pure Culture and Coculture.</title>
        <authorList>
            <person name="Jiang H."/>
            <person name="Liang Y."/>
            <person name="Yin H."/>
            <person name="Xiao Y."/>
            <person name="Guo X."/>
            <person name="Xu Y."/>
            <person name="Hu Q."/>
            <person name="Liu H."/>
            <person name="Liu X."/>
        </authorList>
    </citation>
    <scope>NUCLEOTIDE SEQUENCE [LARGE SCALE GENOMIC DNA]</scope>
    <source>
        <strain evidence="7 8">YSK</strain>
    </source>
</reference>
<name>A0A059XUU1_9BACT</name>
<keyword evidence="2 4" id="KW-0547">Nucleotide-binding</keyword>
<comment type="similarity">
    <text evidence="1 5">Belongs to the 5-formyltetrahydrofolate cyclo-ligase family.</text>
</comment>
<organism evidence="7 8">
    <name type="scientific">Leptospirillum ferriphilum YSK</name>
    <dbReference type="NCBI Taxonomy" id="1441628"/>
    <lineage>
        <taxon>Bacteria</taxon>
        <taxon>Pseudomonadati</taxon>
        <taxon>Nitrospirota</taxon>
        <taxon>Nitrospiria</taxon>
        <taxon>Nitrospirales</taxon>
        <taxon>Nitrospiraceae</taxon>
        <taxon>Leptospirillum</taxon>
    </lineage>
</organism>
<reference evidence="8" key="1">
    <citation type="submission" date="2014-02" db="EMBL/GenBank/DDBJ databases">
        <title>Complete genome sequence and comparative genomic analysis of the nitrogen-fixing bacterium Leptospirillum ferriphilum YSK.</title>
        <authorList>
            <person name="Guo X."/>
            <person name="Yin H."/>
            <person name="Liang Y."/>
            <person name="Hu Q."/>
            <person name="Ma L."/>
            <person name="Xiao Y."/>
            <person name="Zhang X."/>
            <person name="Qiu G."/>
            <person name="Liu X."/>
        </authorList>
    </citation>
    <scope>NUCLEOTIDE SEQUENCE [LARGE SCALE GENOMIC DNA]</scope>
    <source>
        <strain evidence="8">YSK</strain>
    </source>
</reference>
<keyword evidence="5" id="KW-0460">Magnesium</keyword>
<dbReference type="KEGG" id="lfp:Y981_07200"/>
<comment type="catalytic activity">
    <reaction evidence="5">
        <text>(6S)-5-formyl-5,6,7,8-tetrahydrofolate + ATP = (6R)-5,10-methenyltetrahydrofolate + ADP + phosphate</text>
        <dbReference type="Rhea" id="RHEA:10488"/>
        <dbReference type="ChEBI" id="CHEBI:30616"/>
        <dbReference type="ChEBI" id="CHEBI:43474"/>
        <dbReference type="ChEBI" id="CHEBI:57455"/>
        <dbReference type="ChEBI" id="CHEBI:57457"/>
        <dbReference type="ChEBI" id="CHEBI:456216"/>
        <dbReference type="EC" id="6.3.3.2"/>
    </reaction>
</comment>
<dbReference type="PANTHER" id="PTHR23407">
    <property type="entry name" value="ATPASE INHIBITOR/5-FORMYLTETRAHYDROFOLATE CYCLO-LIGASE"/>
    <property type="match status" value="1"/>
</dbReference>
<evidence type="ECO:0000313" key="7">
    <source>
        <dbReference type="EMBL" id="AIA30613.1"/>
    </source>
</evidence>
<dbReference type="AlphaFoldDB" id="A0A059XUU1"/>
<dbReference type="PIRSF" id="PIRSF006806">
    <property type="entry name" value="FTHF_cligase"/>
    <property type="match status" value="1"/>
</dbReference>
<dbReference type="GO" id="GO:0009396">
    <property type="term" value="P:folic acid-containing compound biosynthetic process"/>
    <property type="evidence" value="ECO:0007669"/>
    <property type="project" value="TreeGrafter"/>
</dbReference>
<evidence type="ECO:0000256" key="2">
    <source>
        <dbReference type="ARBA" id="ARBA00022741"/>
    </source>
</evidence>
<feature type="compositionally biased region" description="Basic and acidic residues" evidence="6">
    <location>
        <begin position="1"/>
        <end position="17"/>
    </location>
</feature>
<feature type="binding site" evidence="4">
    <location>
        <begin position="156"/>
        <end position="164"/>
    </location>
    <ligand>
        <name>ATP</name>
        <dbReference type="ChEBI" id="CHEBI:30616"/>
    </ligand>
</feature>
<feature type="region of interest" description="Disordered" evidence="6">
    <location>
        <begin position="1"/>
        <end position="24"/>
    </location>
</feature>
<evidence type="ECO:0000256" key="4">
    <source>
        <dbReference type="PIRSR" id="PIRSR006806-1"/>
    </source>
</evidence>
<evidence type="ECO:0000256" key="1">
    <source>
        <dbReference type="ARBA" id="ARBA00010638"/>
    </source>
</evidence>
<dbReference type="GO" id="GO:0035999">
    <property type="term" value="P:tetrahydrofolate interconversion"/>
    <property type="evidence" value="ECO:0007669"/>
    <property type="project" value="TreeGrafter"/>
</dbReference>
<dbReference type="HOGENOM" id="CLU_066245_2_2_0"/>
<evidence type="ECO:0000256" key="6">
    <source>
        <dbReference type="SAM" id="MobiDB-lite"/>
    </source>
</evidence>
<dbReference type="SUPFAM" id="SSF100950">
    <property type="entry name" value="NagB/RpiA/CoA transferase-like"/>
    <property type="match status" value="1"/>
</dbReference>
<comment type="cofactor">
    <cofactor evidence="5">
        <name>Mg(2+)</name>
        <dbReference type="ChEBI" id="CHEBI:18420"/>
    </cofactor>
</comment>
<keyword evidence="7" id="KW-0436">Ligase</keyword>
<sequence length="215" mass="24217">MHRENLLPLMNEREKHPFQTTGEPSISAEKAHFRSHLRNLRDSIPDMLRKEKSALIGQKVLSWVKNNPAKTLHLFLSFGTEPDTHPLVSALLDKKFALVVPVIREASLVLTSFERGTPLRPGPFGILEPAVVHPVAPEGVDLFFLPGLGFDRRGGRIGYGRGYYDRLLRNTTAPLIALAFQEQIVDRVPLSETDILVDTILTDKEIIHCDRSRKD</sequence>
<feature type="binding site" evidence="4">
    <location>
        <position position="76"/>
    </location>
    <ligand>
        <name>substrate</name>
    </ligand>
</feature>
<evidence type="ECO:0000256" key="3">
    <source>
        <dbReference type="ARBA" id="ARBA00022840"/>
    </source>
</evidence>
<dbReference type="PANTHER" id="PTHR23407:SF1">
    <property type="entry name" value="5-FORMYLTETRAHYDROFOLATE CYCLO-LIGASE"/>
    <property type="match status" value="1"/>
</dbReference>
<proteinExistence type="inferred from homology"/>
<dbReference type="InterPro" id="IPR002698">
    <property type="entry name" value="FTHF_cligase"/>
</dbReference>
<gene>
    <name evidence="7" type="ORF">Y981_07200</name>
</gene>
<dbReference type="EMBL" id="CP007243">
    <property type="protein sequence ID" value="AIA30613.1"/>
    <property type="molecule type" value="Genomic_DNA"/>
</dbReference>
<dbReference type="GO" id="GO:0046872">
    <property type="term" value="F:metal ion binding"/>
    <property type="evidence" value="ECO:0007669"/>
    <property type="project" value="UniProtKB-KW"/>
</dbReference>
<keyword evidence="3 4" id="KW-0067">ATP-binding</keyword>
<dbReference type="EC" id="6.3.3.2" evidence="5"/>
<keyword evidence="5" id="KW-0479">Metal-binding</keyword>
<evidence type="ECO:0000313" key="8">
    <source>
        <dbReference type="Proteomes" id="UP000027059"/>
    </source>
</evidence>
<protein>
    <recommendedName>
        <fullName evidence="5">5-formyltetrahydrofolate cyclo-ligase</fullName>
        <ecNumber evidence="5">6.3.3.2</ecNumber>
    </recommendedName>
</protein>
<accession>A0A059XUU1</accession>
<dbReference type="GO" id="GO:0005524">
    <property type="term" value="F:ATP binding"/>
    <property type="evidence" value="ECO:0007669"/>
    <property type="project" value="UniProtKB-KW"/>
</dbReference>
<feature type="binding site" evidence="4">
    <location>
        <position position="81"/>
    </location>
    <ligand>
        <name>substrate</name>
    </ligand>
</feature>
<dbReference type="GO" id="GO:0030272">
    <property type="term" value="F:5-formyltetrahydrofolate cyclo-ligase activity"/>
    <property type="evidence" value="ECO:0007669"/>
    <property type="project" value="UniProtKB-EC"/>
</dbReference>
<feature type="binding site" evidence="4">
    <location>
        <begin position="30"/>
        <end position="34"/>
    </location>
    <ligand>
        <name>ATP</name>
        <dbReference type="ChEBI" id="CHEBI:30616"/>
    </ligand>
</feature>
<keyword evidence="8" id="KW-1185">Reference proteome</keyword>
<evidence type="ECO:0000256" key="5">
    <source>
        <dbReference type="RuleBase" id="RU361279"/>
    </source>
</evidence>
<dbReference type="InterPro" id="IPR024185">
    <property type="entry name" value="FTHF_cligase-like_sf"/>
</dbReference>